<reference evidence="2" key="1">
    <citation type="submission" date="2022-03" db="EMBL/GenBank/DDBJ databases">
        <title>Draft genome sequence of Aduncisulcus paluster, a free-living microaerophilic Fornicata.</title>
        <authorList>
            <person name="Yuyama I."/>
            <person name="Kume K."/>
            <person name="Tamura T."/>
            <person name="Inagaki Y."/>
            <person name="Hashimoto T."/>
        </authorList>
    </citation>
    <scope>NUCLEOTIDE SEQUENCE</scope>
    <source>
        <strain evidence="2">NY0171</strain>
    </source>
</reference>
<feature type="compositionally biased region" description="Polar residues" evidence="1">
    <location>
        <begin position="12"/>
        <end position="26"/>
    </location>
</feature>
<gene>
    <name evidence="2" type="ORF">ADUPG1_002507</name>
</gene>
<evidence type="ECO:0000313" key="3">
    <source>
        <dbReference type="Proteomes" id="UP001057375"/>
    </source>
</evidence>
<name>A0ABQ5KQ62_9EUKA</name>
<comment type="caution">
    <text evidence="2">The sequence shown here is derived from an EMBL/GenBank/DDBJ whole genome shotgun (WGS) entry which is preliminary data.</text>
</comment>
<sequence>TPASRRIPTPPFSSGTKRSSARTDQMQMPIPIPPSHETCQRKVGRTARQQSHPPFLKSLGIPHRTGKAETKIQDVH</sequence>
<feature type="compositionally biased region" description="Basic and acidic residues" evidence="1">
    <location>
        <begin position="66"/>
        <end position="76"/>
    </location>
</feature>
<evidence type="ECO:0000256" key="1">
    <source>
        <dbReference type="SAM" id="MobiDB-lite"/>
    </source>
</evidence>
<protein>
    <submittedName>
        <fullName evidence="2">Uncharacterized protein</fullName>
    </submittedName>
</protein>
<proteinExistence type="predicted"/>
<organism evidence="2 3">
    <name type="scientific">Aduncisulcus paluster</name>
    <dbReference type="NCBI Taxonomy" id="2918883"/>
    <lineage>
        <taxon>Eukaryota</taxon>
        <taxon>Metamonada</taxon>
        <taxon>Carpediemonas-like organisms</taxon>
        <taxon>Aduncisulcus</taxon>
    </lineage>
</organism>
<evidence type="ECO:0000313" key="2">
    <source>
        <dbReference type="EMBL" id="GKT33479.1"/>
    </source>
</evidence>
<dbReference type="Proteomes" id="UP001057375">
    <property type="component" value="Unassembled WGS sequence"/>
</dbReference>
<keyword evidence="3" id="KW-1185">Reference proteome</keyword>
<feature type="region of interest" description="Disordered" evidence="1">
    <location>
        <begin position="1"/>
        <end position="76"/>
    </location>
</feature>
<feature type="non-terminal residue" evidence="2">
    <location>
        <position position="1"/>
    </location>
</feature>
<accession>A0ABQ5KQ62</accession>
<dbReference type="EMBL" id="BQXS01002945">
    <property type="protein sequence ID" value="GKT33479.1"/>
    <property type="molecule type" value="Genomic_DNA"/>
</dbReference>